<dbReference type="EMBL" id="JBBMFS010000001">
    <property type="protein sequence ID" value="MEQ2553580.1"/>
    <property type="molecule type" value="Genomic_DNA"/>
</dbReference>
<dbReference type="NCBIfam" id="NF005491">
    <property type="entry name" value="PRK07105.1"/>
    <property type="match status" value="1"/>
</dbReference>
<dbReference type="InterPro" id="IPR004625">
    <property type="entry name" value="PyrdxlKinase"/>
</dbReference>
<dbReference type="GO" id="GO:0008478">
    <property type="term" value="F:pyridoxal kinase activity"/>
    <property type="evidence" value="ECO:0007669"/>
    <property type="project" value="UniProtKB-EC"/>
</dbReference>
<name>A0ABV1H1L4_9FIRM</name>
<organism evidence="7 8">
    <name type="scientific">Lachnospira intestinalis</name>
    <dbReference type="NCBI Taxonomy" id="3133158"/>
    <lineage>
        <taxon>Bacteria</taxon>
        <taxon>Bacillati</taxon>
        <taxon>Bacillota</taxon>
        <taxon>Clostridia</taxon>
        <taxon>Lachnospirales</taxon>
        <taxon>Lachnospiraceae</taxon>
        <taxon>Lachnospira</taxon>
    </lineage>
</organism>
<accession>A0ABV1H1L4</accession>
<protein>
    <recommendedName>
        <fullName evidence="1">pyridoxal kinase</fullName>
        <ecNumber evidence="1">2.7.1.35</ecNumber>
    </recommendedName>
</protein>
<dbReference type="Proteomes" id="UP001546774">
    <property type="component" value="Unassembled WGS sequence"/>
</dbReference>
<evidence type="ECO:0000259" key="6">
    <source>
        <dbReference type="Pfam" id="PF08543"/>
    </source>
</evidence>
<evidence type="ECO:0000256" key="5">
    <source>
        <dbReference type="ARBA" id="ARBA00022840"/>
    </source>
</evidence>
<keyword evidence="2 7" id="KW-0808">Transferase</keyword>
<evidence type="ECO:0000313" key="7">
    <source>
        <dbReference type="EMBL" id="MEQ2553580.1"/>
    </source>
</evidence>
<dbReference type="EC" id="2.7.1.35" evidence="1"/>
<dbReference type="InterPro" id="IPR029056">
    <property type="entry name" value="Ribokinase-like"/>
</dbReference>
<reference evidence="7" key="1">
    <citation type="submission" date="2024-03" db="EMBL/GenBank/DDBJ databases">
        <title>Human intestinal bacterial collection.</title>
        <authorList>
            <person name="Pauvert C."/>
            <person name="Hitch T.C.A."/>
            <person name="Clavel T."/>
        </authorList>
    </citation>
    <scope>NUCLEOTIDE SEQUENCE [LARGE SCALE GENOMIC DNA]</scope>
    <source>
        <strain evidence="7">CLA-AA-H89B</strain>
    </source>
</reference>
<evidence type="ECO:0000256" key="2">
    <source>
        <dbReference type="ARBA" id="ARBA00022679"/>
    </source>
</evidence>
<evidence type="ECO:0000256" key="3">
    <source>
        <dbReference type="ARBA" id="ARBA00022741"/>
    </source>
</evidence>
<evidence type="ECO:0000256" key="4">
    <source>
        <dbReference type="ARBA" id="ARBA00022777"/>
    </source>
</evidence>
<dbReference type="Gene3D" id="3.40.1190.20">
    <property type="match status" value="1"/>
</dbReference>
<dbReference type="SUPFAM" id="SSF53613">
    <property type="entry name" value="Ribokinase-like"/>
    <property type="match status" value="1"/>
</dbReference>
<proteinExistence type="predicted"/>
<evidence type="ECO:0000256" key="1">
    <source>
        <dbReference type="ARBA" id="ARBA00012104"/>
    </source>
</evidence>
<keyword evidence="5" id="KW-0067">ATP-binding</keyword>
<dbReference type="InterPro" id="IPR013749">
    <property type="entry name" value="PM/HMP-P_kinase-1"/>
</dbReference>
<sequence>MSDMSHNHQKKIAVINDMSGFGRCSIAVELPVISAMKVQCCPLPTSIFSNHTGFESFFFDDYTDKMEDYMQEWVKLGLQFNGICTGFLGSARQIRIVEHFLSLFQTKDNITIIDPVMGDYGKMYPTYTQETCEEMKKLVTHADILTPNLTEGCILSGMAYHESWTKKELTHMAELLAETGPEKIVITGIQQGKYVANFCYEMGQEGYFIKTEKAGMSRSGTGDIFSAIIAADAVNGVDFHDSVKKASAFIKKCILKSMEMDIPLTDGVCFEELLTTLK</sequence>
<dbReference type="PANTHER" id="PTHR10534">
    <property type="entry name" value="PYRIDOXAL KINASE"/>
    <property type="match status" value="1"/>
</dbReference>
<feature type="domain" description="Pyridoxamine kinase/Phosphomethylpyrimidine kinase" evidence="6">
    <location>
        <begin position="31"/>
        <end position="260"/>
    </location>
</feature>
<dbReference type="PANTHER" id="PTHR10534:SF2">
    <property type="entry name" value="PYRIDOXAL KINASE"/>
    <property type="match status" value="1"/>
</dbReference>
<dbReference type="Pfam" id="PF08543">
    <property type="entry name" value="Phos_pyr_kin"/>
    <property type="match status" value="1"/>
</dbReference>
<gene>
    <name evidence="7" type="ORF">WMO37_00925</name>
</gene>
<evidence type="ECO:0000313" key="8">
    <source>
        <dbReference type="Proteomes" id="UP001546774"/>
    </source>
</evidence>
<comment type="caution">
    <text evidence="7">The sequence shown here is derived from an EMBL/GenBank/DDBJ whole genome shotgun (WGS) entry which is preliminary data.</text>
</comment>
<keyword evidence="8" id="KW-1185">Reference proteome</keyword>
<keyword evidence="4 7" id="KW-0418">Kinase</keyword>
<keyword evidence="3" id="KW-0547">Nucleotide-binding</keyword>